<dbReference type="InterPro" id="IPR006703">
    <property type="entry name" value="G_AIG1"/>
</dbReference>
<dbReference type="InterPro" id="IPR027417">
    <property type="entry name" value="P-loop_NTPase"/>
</dbReference>
<dbReference type="PROSITE" id="PS51720">
    <property type="entry name" value="G_AIG1"/>
    <property type="match status" value="1"/>
</dbReference>
<gene>
    <name evidence="5" type="primary">CZIB</name>
</gene>
<proteinExistence type="inferred from homology"/>
<dbReference type="InterPro" id="IPR045058">
    <property type="entry name" value="GIMA/IAN/Toc"/>
</dbReference>
<evidence type="ECO:0000313" key="6">
    <source>
        <dbReference type="Proteomes" id="UP001501940"/>
    </source>
</evidence>
<protein>
    <recommendedName>
        <fullName evidence="4">AIG1-type G domain-containing protein</fullName>
    </recommendedName>
</protein>
<dbReference type="AlphaFoldDB" id="A0A3Q1BS89"/>
<evidence type="ECO:0000256" key="1">
    <source>
        <dbReference type="ARBA" id="ARBA00008535"/>
    </source>
</evidence>
<keyword evidence="3" id="KW-0342">GTP-binding</keyword>
<dbReference type="GeneTree" id="ENSGT01150000286992"/>
<reference evidence="5 6" key="1">
    <citation type="submission" date="2022-01" db="EMBL/GenBank/DDBJ databases">
        <title>A chromosome-scale genome assembly of the false clownfish, Amphiprion ocellaris.</title>
        <authorList>
            <person name="Ryu T."/>
        </authorList>
    </citation>
    <scope>NUCLEOTIDE SEQUENCE [LARGE SCALE GENOMIC DNA]</scope>
</reference>
<reference evidence="5" key="3">
    <citation type="submission" date="2025-09" db="UniProtKB">
        <authorList>
            <consortium name="Ensembl"/>
        </authorList>
    </citation>
    <scope>IDENTIFICATION</scope>
</reference>
<dbReference type="Pfam" id="PF04548">
    <property type="entry name" value="AIG1"/>
    <property type="match status" value="1"/>
</dbReference>
<sequence length="233" mass="26253">MDVLSARRIVLLGKTGAGKSSLANTIFGEKVFNINHSPMTEEYQSSAETKCVNGKNITLIDTQGFFDTCGSEESLKADVLRCITECAPGPHAFLIVLKVEKFTKQEEDVIKKIRQCFSEDALRYSAVVFTHGDQLPEGKAIEDFVGRNKGLSELVKECGGRCHVVDSKYWKDNEEGSYRNNRVQVAELLRTTDKITEENNGQCYTNEFQKQPQRGEQQQIPHLIQRTRQKVSS</sequence>
<dbReference type="FunFam" id="3.40.50.300:FF:000366">
    <property type="entry name" value="GTPase, IMAP family member 2"/>
    <property type="match status" value="1"/>
</dbReference>
<reference evidence="5" key="2">
    <citation type="submission" date="2025-08" db="UniProtKB">
        <authorList>
            <consortium name="Ensembl"/>
        </authorList>
    </citation>
    <scope>IDENTIFICATION</scope>
</reference>
<dbReference type="Gene3D" id="3.40.50.300">
    <property type="entry name" value="P-loop containing nucleotide triphosphate hydrolases"/>
    <property type="match status" value="1"/>
</dbReference>
<evidence type="ECO:0000313" key="5">
    <source>
        <dbReference type="Ensembl" id="ENSAOCP00000011716.2"/>
    </source>
</evidence>
<dbReference type="OMA" id="GRCHNEY"/>
<feature type="domain" description="AIG1-type G" evidence="4">
    <location>
        <begin position="4"/>
        <end position="213"/>
    </location>
</feature>
<dbReference type="GO" id="GO:0005525">
    <property type="term" value="F:GTP binding"/>
    <property type="evidence" value="ECO:0007669"/>
    <property type="project" value="UniProtKB-KW"/>
</dbReference>
<dbReference type="Ensembl" id="ENSAOCT00000019212.2">
    <property type="protein sequence ID" value="ENSAOCP00000011716.2"/>
    <property type="gene ID" value="ENSAOCG00000016082.2"/>
</dbReference>
<comment type="similarity">
    <text evidence="1">Belongs to the TRAFAC class TrmE-Era-EngA-EngB-Septin-like GTPase superfamily. AIG1/Toc34/Toc159-like paraseptin GTPase family. IAN subfamily.</text>
</comment>
<evidence type="ECO:0000256" key="3">
    <source>
        <dbReference type="ARBA" id="ARBA00023134"/>
    </source>
</evidence>
<dbReference type="SUPFAM" id="SSF52540">
    <property type="entry name" value="P-loop containing nucleoside triphosphate hydrolases"/>
    <property type="match status" value="1"/>
</dbReference>
<organism evidence="5 6">
    <name type="scientific">Amphiprion ocellaris</name>
    <name type="common">Clown anemonefish</name>
    <dbReference type="NCBI Taxonomy" id="80972"/>
    <lineage>
        <taxon>Eukaryota</taxon>
        <taxon>Metazoa</taxon>
        <taxon>Chordata</taxon>
        <taxon>Craniata</taxon>
        <taxon>Vertebrata</taxon>
        <taxon>Euteleostomi</taxon>
        <taxon>Actinopterygii</taxon>
        <taxon>Neopterygii</taxon>
        <taxon>Teleostei</taxon>
        <taxon>Neoteleostei</taxon>
        <taxon>Acanthomorphata</taxon>
        <taxon>Ovalentaria</taxon>
        <taxon>Pomacentridae</taxon>
        <taxon>Amphiprion</taxon>
    </lineage>
</organism>
<dbReference type="Proteomes" id="UP001501940">
    <property type="component" value="Chromosome 23"/>
</dbReference>
<keyword evidence="6" id="KW-1185">Reference proteome</keyword>
<dbReference type="PANTHER" id="PTHR10903:SF62">
    <property type="entry name" value="GTPASE IMAP FAMILY MEMBER 4-LIKE-RELATED"/>
    <property type="match status" value="1"/>
</dbReference>
<dbReference type="PANTHER" id="PTHR10903">
    <property type="entry name" value="GTPASE, IMAP FAMILY MEMBER-RELATED"/>
    <property type="match status" value="1"/>
</dbReference>
<accession>A0A3Q1BS89</accession>
<name>A0A3Q1BS89_AMPOC</name>
<keyword evidence="2" id="KW-0547">Nucleotide-binding</keyword>
<evidence type="ECO:0000256" key="2">
    <source>
        <dbReference type="ARBA" id="ARBA00022741"/>
    </source>
</evidence>
<evidence type="ECO:0000259" key="4">
    <source>
        <dbReference type="PROSITE" id="PS51720"/>
    </source>
</evidence>